<evidence type="ECO:0000256" key="1">
    <source>
        <dbReference type="ARBA" id="ARBA00023015"/>
    </source>
</evidence>
<dbReference type="Pfam" id="PF00196">
    <property type="entry name" value="GerE"/>
    <property type="match status" value="1"/>
</dbReference>
<dbReference type="InterPro" id="IPR036388">
    <property type="entry name" value="WH-like_DNA-bd_sf"/>
</dbReference>
<gene>
    <name evidence="5" type="ORF">PGX00_09125</name>
</gene>
<dbReference type="SUPFAM" id="SSF46894">
    <property type="entry name" value="C-terminal effector domain of the bipartite response regulators"/>
    <property type="match status" value="1"/>
</dbReference>
<dbReference type="RefSeq" id="WP_272135467.1">
    <property type="nucleotide sequence ID" value="NZ_JAQLOI010000001.1"/>
</dbReference>
<keyword evidence="3" id="KW-0804">Transcription</keyword>
<dbReference type="Gene3D" id="1.10.10.10">
    <property type="entry name" value="Winged helix-like DNA-binding domain superfamily/Winged helix DNA-binding domain"/>
    <property type="match status" value="1"/>
</dbReference>
<evidence type="ECO:0000313" key="5">
    <source>
        <dbReference type="EMBL" id="MDB1123806.1"/>
    </source>
</evidence>
<protein>
    <submittedName>
        <fullName evidence="5">Helix-turn-helix transcriptional regulator</fullName>
    </submittedName>
</protein>
<feature type="domain" description="HTH luxR-type" evidence="4">
    <location>
        <begin position="33"/>
        <end position="98"/>
    </location>
</feature>
<dbReference type="PANTHER" id="PTHR44688">
    <property type="entry name" value="DNA-BINDING TRANSCRIPTIONAL ACTIVATOR DEVR_DOSR"/>
    <property type="match status" value="1"/>
</dbReference>
<dbReference type="EMBL" id="JAQLOI010000001">
    <property type="protein sequence ID" value="MDB1123806.1"/>
    <property type="molecule type" value="Genomic_DNA"/>
</dbReference>
<dbReference type="CDD" id="cd06170">
    <property type="entry name" value="LuxR_C_like"/>
    <property type="match status" value="1"/>
</dbReference>
<dbReference type="PROSITE" id="PS50043">
    <property type="entry name" value="HTH_LUXR_2"/>
    <property type="match status" value="1"/>
</dbReference>
<keyword evidence="6" id="KW-1185">Reference proteome</keyword>
<dbReference type="InterPro" id="IPR000792">
    <property type="entry name" value="Tscrpt_reg_LuxR_C"/>
</dbReference>
<keyword evidence="1" id="KW-0805">Transcription regulation</keyword>
<accession>A0ABT4YQG5</accession>
<proteinExistence type="predicted"/>
<evidence type="ECO:0000256" key="2">
    <source>
        <dbReference type="ARBA" id="ARBA00023125"/>
    </source>
</evidence>
<evidence type="ECO:0000259" key="4">
    <source>
        <dbReference type="PROSITE" id="PS50043"/>
    </source>
</evidence>
<dbReference type="SMART" id="SM00421">
    <property type="entry name" value="HTH_LUXR"/>
    <property type="match status" value="1"/>
</dbReference>
<keyword evidence="2" id="KW-0238">DNA-binding</keyword>
<evidence type="ECO:0000313" key="6">
    <source>
        <dbReference type="Proteomes" id="UP001210678"/>
    </source>
</evidence>
<dbReference type="PANTHER" id="PTHR44688:SF16">
    <property type="entry name" value="DNA-BINDING TRANSCRIPTIONAL ACTIVATOR DEVR_DOSR"/>
    <property type="match status" value="1"/>
</dbReference>
<dbReference type="InterPro" id="IPR016032">
    <property type="entry name" value="Sig_transdc_resp-reg_C-effctor"/>
</dbReference>
<evidence type="ECO:0000256" key="3">
    <source>
        <dbReference type="ARBA" id="ARBA00023163"/>
    </source>
</evidence>
<comment type="caution">
    <text evidence="5">The sequence shown here is derived from an EMBL/GenBank/DDBJ whole genome shotgun (WGS) entry which is preliminary data.</text>
</comment>
<dbReference type="Proteomes" id="UP001210678">
    <property type="component" value="Unassembled WGS sequence"/>
</dbReference>
<sequence>MVDAPLSQYHKKKSIYQYSAFAFVKKINQDNSRQAVLNQFGQQEQQILYLLVEGLSTKQISNKVFLSEKTIRNKLTKLYKTLGVTGRTQAMVLLFPSIQGCGWTIND</sequence>
<organism evidence="5 6">
    <name type="scientific">Vibrio algarum</name>
    <dbReference type="NCBI Taxonomy" id="3020714"/>
    <lineage>
        <taxon>Bacteria</taxon>
        <taxon>Pseudomonadati</taxon>
        <taxon>Pseudomonadota</taxon>
        <taxon>Gammaproteobacteria</taxon>
        <taxon>Vibrionales</taxon>
        <taxon>Vibrionaceae</taxon>
        <taxon>Vibrio</taxon>
    </lineage>
</organism>
<name>A0ABT4YQG5_9VIBR</name>
<dbReference type="PRINTS" id="PR00038">
    <property type="entry name" value="HTHLUXR"/>
</dbReference>
<reference evidence="5 6" key="1">
    <citation type="submission" date="2023-01" db="EMBL/GenBank/DDBJ databases">
        <title>Vibrio sp. KJ40-1 sp.nov, isolated from marine algae.</title>
        <authorList>
            <person name="Butt M."/>
            <person name="Kim J.M.J."/>
            <person name="Jeon C.O.C."/>
        </authorList>
    </citation>
    <scope>NUCLEOTIDE SEQUENCE [LARGE SCALE GENOMIC DNA]</scope>
    <source>
        <strain evidence="5 6">KJ40-1</strain>
    </source>
</reference>